<organism evidence="1">
    <name type="scientific">Cryptosporidium canis</name>
    <dbReference type="NCBI Taxonomy" id="195482"/>
    <lineage>
        <taxon>Eukaryota</taxon>
        <taxon>Sar</taxon>
        <taxon>Alveolata</taxon>
        <taxon>Apicomplexa</taxon>
        <taxon>Conoidasida</taxon>
        <taxon>Coccidia</taxon>
        <taxon>Eucoccidiorida</taxon>
        <taxon>Eimeriorina</taxon>
        <taxon>Cryptosporidiidae</taxon>
        <taxon>Cryptosporidium</taxon>
    </lineage>
</organism>
<name>A0A9D5DKX8_9CRYT</name>
<comment type="caution">
    <text evidence="1">The sequence shown here is derived from an EMBL/GenBank/DDBJ whole genome shotgun (WGS) entry which is preliminary data.</text>
</comment>
<dbReference type="AlphaFoldDB" id="A0A9D5DKX8"/>
<dbReference type="EMBL" id="JAPCXC010000035">
    <property type="protein sequence ID" value="KAJ1609298.1"/>
    <property type="molecule type" value="Genomic_DNA"/>
</dbReference>
<gene>
    <name evidence="1" type="ORF">OJ253_1589</name>
</gene>
<accession>A0A9D5DKX8</accession>
<dbReference type="OrthoDB" id="343287at2759"/>
<proteinExistence type="predicted"/>
<protein>
    <submittedName>
        <fullName evidence="1">Uncharacterized protein</fullName>
    </submittedName>
</protein>
<reference evidence="1" key="1">
    <citation type="submission" date="2022-10" db="EMBL/GenBank/DDBJ databases">
        <title>Adaptive evolution leads to modifications in subtelomeric GC content in a zoonotic Cryptosporidium species.</title>
        <authorList>
            <person name="Li J."/>
            <person name="Feng Y."/>
            <person name="Xiao L."/>
        </authorList>
    </citation>
    <scope>NUCLEOTIDE SEQUENCE</scope>
    <source>
        <strain evidence="1">33844</strain>
    </source>
</reference>
<dbReference type="Proteomes" id="UP001067231">
    <property type="component" value="Unassembled WGS sequence"/>
</dbReference>
<evidence type="ECO:0000313" key="1">
    <source>
        <dbReference type="EMBL" id="KAJ1609298.1"/>
    </source>
</evidence>
<sequence>MNEDTSLFALSKISINDLFILREKKYNKPNNTKYIRGLPIYEDDMYRRFEESVENEKINLGINSRNYIMSNYSSYIKPAYSKNNRKFQFTEIATENRSIKSNGVSISEQKYGERDKLILGNNIIHSICGIKLDNSPSVIRKRLHTKGIWDSIQENINIISSGESI</sequence>